<proteinExistence type="predicted"/>
<evidence type="ECO:0000313" key="2">
    <source>
        <dbReference type="Proteomes" id="UP001164539"/>
    </source>
</evidence>
<name>A0ACC1YL70_MELAZ</name>
<protein>
    <submittedName>
        <fullName evidence="1">Disease resistance protein</fullName>
    </submittedName>
</protein>
<dbReference type="EMBL" id="CM051396">
    <property type="protein sequence ID" value="KAJ4723932.1"/>
    <property type="molecule type" value="Genomic_DNA"/>
</dbReference>
<comment type="caution">
    <text evidence="1">The sequence shown here is derived from an EMBL/GenBank/DDBJ whole genome shotgun (WGS) entry which is preliminary data.</text>
</comment>
<evidence type="ECO:0000313" key="1">
    <source>
        <dbReference type="EMBL" id="KAJ4723932.1"/>
    </source>
</evidence>
<dbReference type="Proteomes" id="UP001164539">
    <property type="component" value="Chromosome 3"/>
</dbReference>
<gene>
    <name evidence="1" type="ORF">OWV82_007249</name>
</gene>
<organism evidence="1 2">
    <name type="scientific">Melia azedarach</name>
    <name type="common">Chinaberry tree</name>
    <dbReference type="NCBI Taxonomy" id="155640"/>
    <lineage>
        <taxon>Eukaryota</taxon>
        <taxon>Viridiplantae</taxon>
        <taxon>Streptophyta</taxon>
        <taxon>Embryophyta</taxon>
        <taxon>Tracheophyta</taxon>
        <taxon>Spermatophyta</taxon>
        <taxon>Magnoliopsida</taxon>
        <taxon>eudicotyledons</taxon>
        <taxon>Gunneridae</taxon>
        <taxon>Pentapetalae</taxon>
        <taxon>rosids</taxon>
        <taxon>malvids</taxon>
        <taxon>Sapindales</taxon>
        <taxon>Meliaceae</taxon>
        <taxon>Melia</taxon>
    </lineage>
</organism>
<sequence length="1643" mass="186258">MTSTLEQLCKQRIELGLQLNTPAVGISGTSSSTAAHPRPPSSSVPTERFVFGRDEDKANVLEMVFMSNAPNNDANFHVIPILGMPGIGKTTLARDIYNHKTAEGSKFDIKAWVCVSDVFDILSISRALLVSIAPSNRDANTLDEVQVKLRNAVEGKKLLLVLDDVWNEDSNLWDVLKAPFLTAAPNTKIIATTRHTKVARIMAPQFHHYNLGLLSDAHCWSLFLEHAFQGRDFNEDRISEFHDRIVAKCGGLPLAAKTLGGLLRSNREDAWDDILSSSVLNFPQQNGVLPVLQLSYHYLPSHLKRCFAYFALFPKDYEFNKTELVLLWMAEGIIQPRDGKGQEEWGSECFDDLMSRSIVQQSNNDRSKFSMHDLIHDLAQFVSRETIFRMEEANNQSRRFERVRHFSYCRDQFEGKKKFEDLYKVEQLRIFLPIVMREHHASSHIADEVLHDLLPRFKKLRLLSLEGYCFTQLPISFEDFRLLKYLNLARSTIVRLPESTSLLFNLQILILRNCVWLIELPSKMRNLINLRHLDIEGADSLNEMPLGMKRLTNLQTLSNFILGKGGSVSSLKDLKNLTFLRGKLSISGLENLNESEDASEVELWKKQNLQALSLKWGSQFENTRDEAAEGRALNMLRPHENIERLTISYYGGIEFPLWIGDGSLSNMKVLTLENCENCRSLPSLGLLGSLKHLTIKGLTKLESINSAFFGEACSRAFQSLETLHFENLLELKYWNTDVAENGQIEIFSNLRVLSIVGCPRLCGKFPEPLPLLEKLRVSKCPELVVPASSFPKLCNLKVDECKGMVCSSSSPIDFKSIKNVTISNRALEINGCEGMLYNNSPTELSVTISNILEFGKFLKQGFQILDYSLAIGDSQDIELWKKHACGFLDIPQQRLKISLNHEDVSIGQNCVSLVLFPEVKFLCNNLRSLKIENNGAVKCLPEEMTRNNAQLEELYVGGCSSLAFVARTQLPSSLKRLVISKCQNFQRLVDNEDDASSASSSSSSLTLKTLTIRDCPKLTTLSSEILLLEALENLSFESGPCKSRRSFSLIFTLQNRLKQQNVLVDAKLQRAKRHTSKFQDAVIMNSTQVLEREEMHRKVQNFVNSINPSTFKFNASMRFKIKGMTSRLEQVCKDRVGFGLQLSTPASGILGTSSSTAAHPRLPSSSVPTERVVFGRDEDKANILELVLSMDDAPKYDDNLNVIPIVRMAGIGKTTPARKIYNDKIVEGSNFDVKAWVCVSDVFDVMSVSRHFSIQSQTQIGMLRKKLIETNKAFYGFIDQSRYCQYERLFQDRISRNDLSVHEASSTTVGTNGGVSVNLPLGNSETKNTWHLDQDCRGIATGNWGCGASGGDPELKTIIQWLAASQALQPFTSHYTFGIEAKRVGFGIKTERVARLFYYELRVLAKSASRSRSTSWRNLNQSLARSFQRSVLVRSLVETLGNKGRGGESSDTDDDDDEDDSSRKNNVEDKPLMDPEERPEWRRKMREVMAWCPDVEVEDDPDWPKDADGWGFSLGQFFDKITIKNVKKDDDDENYDSENEIVWQDDNYIRPIKDIKTTEWDVSPLIVLVHNRYKRPKESERVRDELEKAVHFIWNCRLPSPRSVLQLMLMLSMTWFLLHKFLSSQRLYSLKLGKSYVARKQLR</sequence>
<keyword evidence="2" id="KW-1185">Reference proteome</keyword>
<reference evidence="1 2" key="1">
    <citation type="journal article" date="2023" name="Science">
        <title>Complex scaffold remodeling in plant triterpene biosynthesis.</title>
        <authorList>
            <person name="De La Pena R."/>
            <person name="Hodgson H."/>
            <person name="Liu J.C."/>
            <person name="Stephenson M.J."/>
            <person name="Martin A.C."/>
            <person name="Owen C."/>
            <person name="Harkess A."/>
            <person name="Leebens-Mack J."/>
            <person name="Jimenez L.E."/>
            <person name="Osbourn A."/>
            <person name="Sattely E.S."/>
        </authorList>
    </citation>
    <scope>NUCLEOTIDE SEQUENCE [LARGE SCALE GENOMIC DNA]</scope>
    <source>
        <strain evidence="2">cv. JPN11</strain>
        <tissue evidence="1">Leaf</tissue>
    </source>
</reference>
<accession>A0ACC1YL70</accession>